<sequence>MTTQSDSMYNKASLFLLFSLFVGSSAFAQSQKLDIKKLTYQGLKYQSSQKQIEKTLGEAFRVYVPEEECGVLANKNPEAQISTLDYGFISFTGNEKTKFMLSELNFLLNPKAVVVYENSPISNQTNKQELIDLFGLDPEVVKEKGLFFWLENKDAYVFQFEDEKLARISYWSSC</sequence>
<name>A0A1H3LE75_9BACT</name>
<evidence type="ECO:0000256" key="1">
    <source>
        <dbReference type="SAM" id="SignalP"/>
    </source>
</evidence>
<dbReference type="Proteomes" id="UP000199663">
    <property type="component" value="Unassembled WGS sequence"/>
</dbReference>
<dbReference type="RefSeq" id="WP_019596389.1">
    <property type="nucleotide sequence ID" value="NZ_FNQC01000002.1"/>
</dbReference>
<keyword evidence="1" id="KW-0732">Signal</keyword>
<reference evidence="2 3" key="1">
    <citation type="submission" date="2016-10" db="EMBL/GenBank/DDBJ databases">
        <authorList>
            <person name="Varghese N."/>
            <person name="Submissions S."/>
        </authorList>
    </citation>
    <scope>NUCLEOTIDE SEQUENCE [LARGE SCALE GENOMIC DNA]</scope>
    <source>
        <strain evidence="2 3">DSM 17997</strain>
    </source>
</reference>
<gene>
    <name evidence="2" type="ORF">SAMN05444412_10219</name>
</gene>
<comment type="caution">
    <text evidence="2">The sequence shown here is derived from an EMBL/GenBank/DDBJ whole genome shotgun (WGS) entry which is preliminary data.</text>
</comment>
<evidence type="ECO:0000313" key="3">
    <source>
        <dbReference type="Proteomes" id="UP000199663"/>
    </source>
</evidence>
<accession>A0A1H3LE75</accession>
<protein>
    <submittedName>
        <fullName evidence="2">Uncharacterized protein</fullName>
    </submittedName>
</protein>
<feature type="chain" id="PRO_5047237000" evidence="1">
    <location>
        <begin position="29"/>
        <end position="174"/>
    </location>
</feature>
<organism evidence="2 3">
    <name type="scientific">Rhodonellum ikkaensis</name>
    <dbReference type="NCBI Taxonomy" id="336829"/>
    <lineage>
        <taxon>Bacteria</taxon>
        <taxon>Pseudomonadati</taxon>
        <taxon>Bacteroidota</taxon>
        <taxon>Cytophagia</taxon>
        <taxon>Cytophagales</taxon>
        <taxon>Cytophagaceae</taxon>
        <taxon>Rhodonellum</taxon>
    </lineage>
</organism>
<evidence type="ECO:0000313" key="2">
    <source>
        <dbReference type="EMBL" id="SDY62636.1"/>
    </source>
</evidence>
<feature type="signal peptide" evidence="1">
    <location>
        <begin position="1"/>
        <end position="28"/>
    </location>
</feature>
<dbReference type="EMBL" id="FNQC01000002">
    <property type="protein sequence ID" value="SDY62636.1"/>
    <property type="molecule type" value="Genomic_DNA"/>
</dbReference>
<proteinExistence type="predicted"/>
<keyword evidence="3" id="KW-1185">Reference proteome</keyword>